<organism evidence="3 4">
    <name type="scientific">Rhizoctonia solani</name>
    <dbReference type="NCBI Taxonomy" id="456999"/>
    <lineage>
        <taxon>Eukaryota</taxon>
        <taxon>Fungi</taxon>
        <taxon>Dikarya</taxon>
        <taxon>Basidiomycota</taxon>
        <taxon>Agaricomycotina</taxon>
        <taxon>Agaricomycetes</taxon>
        <taxon>Cantharellales</taxon>
        <taxon>Ceratobasidiaceae</taxon>
        <taxon>Rhizoctonia</taxon>
    </lineage>
</organism>
<name>A0A8H3HUK0_9AGAM</name>
<feature type="signal peptide" evidence="2">
    <location>
        <begin position="1"/>
        <end position="17"/>
    </location>
</feature>
<dbReference type="PANTHER" id="PTHR34618">
    <property type="entry name" value="SURFACE PROTEIN MAS1, PUTATIVE-RELATED"/>
    <property type="match status" value="1"/>
</dbReference>
<evidence type="ECO:0000256" key="2">
    <source>
        <dbReference type="SAM" id="SignalP"/>
    </source>
</evidence>
<dbReference type="AlphaFoldDB" id="A0A8H3HUK0"/>
<gene>
    <name evidence="3" type="ORF">RDB_LOCUS4571</name>
</gene>
<dbReference type="Proteomes" id="UP000663827">
    <property type="component" value="Unassembled WGS sequence"/>
</dbReference>
<feature type="chain" id="PRO_5034081929" evidence="2">
    <location>
        <begin position="18"/>
        <end position="91"/>
    </location>
</feature>
<evidence type="ECO:0000313" key="3">
    <source>
        <dbReference type="EMBL" id="CAE7056130.1"/>
    </source>
</evidence>
<dbReference type="EMBL" id="CAJNJQ010000100">
    <property type="protein sequence ID" value="CAE7056130.1"/>
    <property type="molecule type" value="Genomic_DNA"/>
</dbReference>
<accession>A0A8H3HUK0</accession>
<dbReference type="Pfam" id="PF11327">
    <property type="entry name" value="Egh16-like"/>
    <property type="match status" value="1"/>
</dbReference>
<keyword evidence="2" id="KW-0732">Signal</keyword>
<sequence length="91" mass="9256">MLSRALWFSTLISLALAHGTITAVKGANGISGAGMGIDPTTPRNGAGAQPFQRDTSIIRDGEIQAGRVGPCGRTSQKGALDMAAEMAGKLS</sequence>
<dbReference type="PANTHER" id="PTHR34618:SF1">
    <property type="entry name" value="SECRETED PROTEIN"/>
    <property type="match status" value="1"/>
</dbReference>
<reference evidence="3" key="1">
    <citation type="submission" date="2021-01" db="EMBL/GenBank/DDBJ databases">
        <authorList>
            <person name="Kaushik A."/>
        </authorList>
    </citation>
    <scope>NUCLEOTIDE SEQUENCE</scope>
    <source>
        <strain evidence="3">AG5</strain>
    </source>
</reference>
<protein>
    <submittedName>
        <fullName evidence="3">Uncharacterized protein</fullName>
    </submittedName>
</protein>
<feature type="region of interest" description="Disordered" evidence="1">
    <location>
        <begin position="35"/>
        <end position="54"/>
    </location>
</feature>
<proteinExistence type="predicted"/>
<dbReference type="InterPro" id="IPR021476">
    <property type="entry name" value="Egh16-like"/>
</dbReference>
<evidence type="ECO:0000256" key="1">
    <source>
        <dbReference type="SAM" id="MobiDB-lite"/>
    </source>
</evidence>
<evidence type="ECO:0000313" key="4">
    <source>
        <dbReference type="Proteomes" id="UP000663827"/>
    </source>
</evidence>
<comment type="caution">
    <text evidence="3">The sequence shown here is derived from an EMBL/GenBank/DDBJ whole genome shotgun (WGS) entry which is preliminary data.</text>
</comment>